<reference evidence="1" key="1">
    <citation type="submission" date="2021-03" db="EMBL/GenBank/DDBJ databases">
        <title>Draft genome sequence of rust myrtle Austropuccinia psidii MF-1, a brazilian biotype.</title>
        <authorList>
            <person name="Quecine M.C."/>
            <person name="Pachon D.M.R."/>
            <person name="Bonatelli M.L."/>
            <person name="Correr F.H."/>
            <person name="Franceschini L.M."/>
            <person name="Leite T.F."/>
            <person name="Margarido G.R.A."/>
            <person name="Almeida C.A."/>
            <person name="Ferrarezi J.A."/>
            <person name="Labate C.A."/>
        </authorList>
    </citation>
    <scope>NUCLEOTIDE SEQUENCE</scope>
    <source>
        <strain evidence="1">MF-1</strain>
    </source>
</reference>
<dbReference type="PANTHER" id="PTHR28532">
    <property type="entry name" value="GEO13458P1"/>
    <property type="match status" value="1"/>
</dbReference>
<dbReference type="PANTHER" id="PTHR28532:SF1">
    <property type="entry name" value="ORAL CANCER OVEREXPRESSED 1"/>
    <property type="match status" value="1"/>
</dbReference>
<dbReference type="InterPro" id="IPR052436">
    <property type="entry name" value="LTO1_adapter"/>
</dbReference>
<sequence length="127" mass="14224">MNSLDSLNHLEERFFTEGYQAGLVDGEKAGKAAGRELGEKEGYKLWEELGYYLGQAQIWESHINNHRLKSKINNLITLIEAFPTENSPDSHGLDLLSQLNTIRSSYRLCCANMGLKPRIKEAGGLSL</sequence>
<comment type="caution">
    <text evidence="1">The sequence shown here is derived from an EMBL/GenBank/DDBJ whole genome shotgun (WGS) entry which is preliminary data.</text>
</comment>
<dbReference type="EMBL" id="AVOT02003380">
    <property type="protein sequence ID" value="MBW0473332.1"/>
    <property type="molecule type" value="Genomic_DNA"/>
</dbReference>
<dbReference type="AlphaFoldDB" id="A0A9Q3BXI7"/>
<name>A0A9Q3BXI7_9BASI</name>
<dbReference type="Proteomes" id="UP000765509">
    <property type="component" value="Unassembled WGS sequence"/>
</dbReference>
<evidence type="ECO:0008006" key="3">
    <source>
        <dbReference type="Google" id="ProtNLM"/>
    </source>
</evidence>
<accession>A0A9Q3BXI7</accession>
<evidence type="ECO:0000313" key="1">
    <source>
        <dbReference type="EMBL" id="MBW0473332.1"/>
    </source>
</evidence>
<proteinExistence type="predicted"/>
<gene>
    <name evidence="1" type="ORF">O181_013047</name>
</gene>
<protein>
    <recommendedName>
        <fullName evidence="3">Essential protein Yae1 N-terminal domain-containing protein</fullName>
    </recommendedName>
</protein>
<organism evidence="1 2">
    <name type="scientific">Austropuccinia psidii MF-1</name>
    <dbReference type="NCBI Taxonomy" id="1389203"/>
    <lineage>
        <taxon>Eukaryota</taxon>
        <taxon>Fungi</taxon>
        <taxon>Dikarya</taxon>
        <taxon>Basidiomycota</taxon>
        <taxon>Pucciniomycotina</taxon>
        <taxon>Pucciniomycetes</taxon>
        <taxon>Pucciniales</taxon>
        <taxon>Sphaerophragmiaceae</taxon>
        <taxon>Austropuccinia</taxon>
    </lineage>
</organism>
<evidence type="ECO:0000313" key="2">
    <source>
        <dbReference type="Proteomes" id="UP000765509"/>
    </source>
</evidence>
<dbReference type="OrthoDB" id="48036at2759"/>
<keyword evidence="2" id="KW-1185">Reference proteome</keyword>